<keyword evidence="3" id="KW-1185">Reference proteome</keyword>
<feature type="region of interest" description="Disordered" evidence="1">
    <location>
        <begin position="1"/>
        <end position="28"/>
    </location>
</feature>
<evidence type="ECO:0000256" key="1">
    <source>
        <dbReference type="SAM" id="MobiDB-lite"/>
    </source>
</evidence>
<dbReference type="AlphaFoldDB" id="A0A3R7KIY2"/>
<accession>A0A3R7KIY2</accession>
<sequence>MPLRAGRARERSRRRRRASAAQKKFQQSLRLSRLAPHLQPQRLQGPSVGSRHTALRVNRRRLKVWAPVKCHPNRVHSHRREVSRRKAALAGPRGERKQQKAVKKREAVRNVQRRLSTAATRQSPRSPLPAPHRLRRMKPPPTATPLRNLWPTLRTAVRSWLCGCVHLRCCCSRPPLPVLLGKW</sequence>
<feature type="compositionally biased region" description="Polar residues" evidence="1">
    <location>
        <begin position="113"/>
        <end position="125"/>
    </location>
</feature>
<dbReference type="Proteomes" id="UP000284403">
    <property type="component" value="Unassembled WGS sequence"/>
</dbReference>
<feature type="region of interest" description="Disordered" evidence="1">
    <location>
        <begin position="75"/>
        <end position="146"/>
    </location>
</feature>
<evidence type="ECO:0000313" key="3">
    <source>
        <dbReference type="Proteomes" id="UP000284403"/>
    </source>
</evidence>
<reference evidence="2 3" key="1">
    <citation type="journal article" date="2018" name="BMC Genomics">
        <title>Genomic comparison of Trypanosoma conorhini and Trypanosoma rangeli to Trypanosoma cruzi strains of high and low virulence.</title>
        <authorList>
            <person name="Bradwell K.R."/>
            <person name="Koparde V.N."/>
            <person name="Matveyev A.V."/>
            <person name="Serrano M.G."/>
            <person name="Alves J.M."/>
            <person name="Parikh H."/>
            <person name="Huang B."/>
            <person name="Lee V."/>
            <person name="Espinosa-Alvarez O."/>
            <person name="Ortiz P.A."/>
            <person name="Costa-Martins A.G."/>
            <person name="Teixeira M.M."/>
            <person name="Buck G.A."/>
        </authorList>
    </citation>
    <scope>NUCLEOTIDE SEQUENCE [LARGE SCALE GENOMIC DNA]</scope>
    <source>
        <strain evidence="2 3">025E</strain>
    </source>
</reference>
<proteinExistence type="predicted"/>
<gene>
    <name evidence="2" type="ORF">Tco025E_10186</name>
</gene>
<evidence type="ECO:0000313" key="2">
    <source>
        <dbReference type="EMBL" id="RNE95378.1"/>
    </source>
</evidence>
<dbReference type="RefSeq" id="XP_029223043.1">
    <property type="nucleotide sequence ID" value="XM_029376971.1"/>
</dbReference>
<feature type="region of interest" description="Disordered" evidence="1">
    <location>
        <begin position="34"/>
        <end position="53"/>
    </location>
</feature>
<dbReference type="EMBL" id="MKKU01001447">
    <property type="protein sequence ID" value="RNE95378.1"/>
    <property type="molecule type" value="Genomic_DNA"/>
</dbReference>
<feature type="compositionally biased region" description="Basic residues" evidence="1">
    <location>
        <begin position="75"/>
        <end position="87"/>
    </location>
</feature>
<feature type="compositionally biased region" description="Basic and acidic residues" evidence="1">
    <location>
        <begin position="93"/>
        <end position="108"/>
    </location>
</feature>
<comment type="caution">
    <text evidence="2">The sequence shown here is derived from an EMBL/GenBank/DDBJ whole genome shotgun (WGS) entry which is preliminary data.</text>
</comment>
<dbReference type="GeneID" id="40323797"/>
<organism evidence="2 3">
    <name type="scientific">Trypanosoma conorhini</name>
    <dbReference type="NCBI Taxonomy" id="83891"/>
    <lineage>
        <taxon>Eukaryota</taxon>
        <taxon>Discoba</taxon>
        <taxon>Euglenozoa</taxon>
        <taxon>Kinetoplastea</taxon>
        <taxon>Metakinetoplastina</taxon>
        <taxon>Trypanosomatida</taxon>
        <taxon>Trypanosomatidae</taxon>
        <taxon>Trypanosoma</taxon>
    </lineage>
</organism>
<protein>
    <submittedName>
        <fullName evidence="2">Uncharacterized protein</fullName>
    </submittedName>
</protein>
<name>A0A3R7KIY2_9TRYP</name>